<organism evidence="2 3">
    <name type="scientific">Amycolatopsis halotolerans</name>
    <dbReference type="NCBI Taxonomy" id="330083"/>
    <lineage>
        <taxon>Bacteria</taxon>
        <taxon>Bacillati</taxon>
        <taxon>Actinomycetota</taxon>
        <taxon>Actinomycetes</taxon>
        <taxon>Pseudonocardiales</taxon>
        <taxon>Pseudonocardiaceae</taxon>
        <taxon>Amycolatopsis</taxon>
    </lineage>
</organism>
<name>A0ABV7QPC2_9PSEU</name>
<reference evidence="3" key="1">
    <citation type="journal article" date="2019" name="Int. J. Syst. Evol. Microbiol.">
        <title>The Global Catalogue of Microorganisms (GCM) 10K type strain sequencing project: providing services to taxonomists for standard genome sequencing and annotation.</title>
        <authorList>
            <consortium name="The Broad Institute Genomics Platform"/>
            <consortium name="The Broad Institute Genome Sequencing Center for Infectious Disease"/>
            <person name="Wu L."/>
            <person name="Ma J."/>
        </authorList>
    </citation>
    <scope>NUCLEOTIDE SEQUENCE [LARGE SCALE GENOMIC DNA]</scope>
    <source>
        <strain evidence="3">CGMCC 4.7682</strain>
    </source>
</reference>
<keyword evidence="3" id="KW-1185">Reference proteome</keyword>
<accession>A0ABV7QPC2</accession>
<evidence type="ECO:0000313" key="2">
    <source>
        <dbReference type="EMBL" id="MFC3513707.1"/>
    </source>
</evidence>
<evidence type="ECO:0000313" key="3">
    <source>
        <dbReference type="Proteomes" id="UP001595764"/>
    </source>
</evidence>
<dbReference type="EMBL" id="JBHRWI010000030">
    <property type="protein sequence ID" value="MFC3513707.1"/>
    <property type="molecule type" value="Genomic_DNA"/>
</dbReference>
<feature type="region of interest" description="Disordered" evidence="1">
    <location>
        <begin position="91"/>
        <end position="114"/>
    </location>
</feature>
<feature type="compositionally biased region" description="Basic residues" evidence="1">
    <location>
        <begin position="133"/>
        <end position="143"/>
    </location>
</feature>
<proteinExistence type="predicted"/>
<dbReference type="Proteomes" id="UP001595764">
    <property type="component" value="Unassembled WGS sequence"/>
</dbReference>
<sequence length="171" mass="19158">MVRSHRVEGDFSSHRTYAREDLNASCNQKRRKVTVKFVELTDTLPGQGPESEVLGNPITDDFLSLLDGLNRQIVVLLNSVVTSKTEIADNPRLRQSQRRVETTRADPPRRPGALRRELTCQLIPAALGATRASNRRRVGRRAQRGPAPSTPHERLGPALVQLLLPRSNRQD</sequence>
<dbReference type="RefSeq" id="WP_377869114.1">
    <property type="nucleotide sequence ID" value="NZ_JBHMAY010000011.1"/>
</dbReference>
<feature type="region of interest" description="Disordered" evidence="1">
    <location>
        <begin position="129"/>
        <end position="159"/>
    </location>
</feature>
<evidence type="ECO:0000256" key="1">
    <source>
        <dbReference type="SAM" id="MobiDB-lite"/>
    </source>
</evidence>
<gene>
    <name evidence="2" type="ORF">ACFORO_26305</name>
</gene>
<protein>
    <submittedName>
        <fullName evidence="2">Uncharacterized protein</fullName>
    </submittedName>
</protein>
<comment type="caution">
    <text evidence="2">The sequence shown here is derived from an EMBL/GenBank/DDBJ whole genome shotgun (WGS) entry which is preliminary data.</text>
</comment>